<evidence type="ECO:0000313" key="3">
    <source>
        <dbReference type="Proteomes" id="UP000062788"/>
    </source>
</evidence>
<dbReference type="Proteomes" id="UP000062788">
    <property type="component" value="Unassembled WGS sequence"/>
</dbReference>
<reference evidence="2 3" key="1">
    <citation type="submission" date="2015-11" db="EMBL/GenBank/DDBJ databases">
        <title>Expanding the genomic diversity of Burkholderia species for the development of highly accurate diagnostics.</title>
        <authorList>
            <person name="Sahl J."/>
            <person name="Keim P."/>
            <person name="Wagner D."/>
        </authorList>
    </citation>
    <scope>NUCLEOTIDE SEQUENCE [LARGE SCALE GENOMIC DNA]</scope>
    <source>
        <strain evidence="2 3">TSV85</strain>
    </source>
</reference>
<keyword evidence="3" id="KW-1185">Reference proteome</keyword>
<evidence type="ECO:0000313" key="2">
    <source>
        <dbReference type="EMBL" id="KVE30000.1"/>
    </source>
</evidence>
<organism evidence="2 3">
    <name type="scientific">Burkholderia singularis</name>
    <dbReference type="NCBI Taxonomy" id="1503053"/>
    <lineage>
        <taxon>Bacteria</taxon>
        <taxon>Pseudomonadati</taxon>
        <taxon>Pseudomonadota</taxon>
        <taxon>Betaproteobacteria</taxon>
        <taxon>Burkholderiales</taxon>
        <taxon>Burkholderiaceae</taxon>
        <taxon>Burkholderia</taxon>
        <taxon>pseudomallei group</taxon>
    </lineage>
</organism>
<dbReference type="InterPro" id="IPR018656">
    <property type="entry name" value="DUF2087"/>
</dbReference>
<dbReference type="EMBL" id="LOWA01000008">
    <property type="protein sequence ID" value="KVE30000.1"/>
    <property type="molecule type" value="Genomic_DNA"/>
</dbReference>
<feature type="domain" description="DUF2087" evidence="1">
    <location>
        <begin position="28"/>
        <end position="82"/>
    </location>
</feature>
<name>A0A103E7W6_9BURK</name>
<gene>
    <name evidence="2" type="ORF">WS67_03800</name>
</gene>
<protein>
    <recommendedName>
        <fullName evidence="1">DUF2087 domain-containing protein</fullName>
    </recommendedName>
</protein>
<dbReference type="AlphaFoldDB" id="A0A103E7W6"/>
<proteinExistence type="predicted"/>
<comment type="caution">
    <text evidence="2">The sequence shown here is derived from an EMBL/GenBank/DDBJ whole genome shotgun (WGS) entry which is preliminary data.</text>
</comment>
<dbReference type="Pfam" id="PF09860">
    <property type="entry name" value="DUF2087"/>
    <property type="match status" value="1"/>
</dbReference>
<accession>A0A103E7W6</accession>
<sequence length="129" mass="14499">MVSKKGITLGNMSSPDMTVTLAMASVCIPANVALAENAVNQALRQWLDEEGAMLRIDHVELRRTLIDMGYWQRDGFGRTYERRPLPDDHPAREHVAVLESIEITRFVADARARNEALRAQRMAAHAQKS</sequence>
<evidence type="ECO:0000259" key="1">
    <source>
        <dbReference type="Pfam" id="PF09860"/>
    </source>
</evidence>